<evidence type="ECO:0000313" key="2">
    <source>
        <dbReference type="Proteomes" id="UP000717328"/>
    </source>
</evidence>
<keyword evidence="2" id="KW-1185">Reference proteome</keyword>
<reference evidence="1" key="1">
    <citation type="submission" date="2021-02" db="EMBL/GenBank/DDBJ databases">
        <authorList>
            <person name="Nieuwenhuis M."/>
            <person name="Van De Peppel L.J.J."/>
        </authorList>
    </citation>
    <scope>NUCLEOTIDE SEQUENCE</scope>
    <source>
        <strain evidence="1">D49</strain>
    </source>
</reference>
<organism evidence="1 2">
    <name type="scientific">Sphagnurus paluster</name>
    <dbReference type="NCBI Taxonomy" id="117069"/>
    <lineage>
        <taxon>Eukaryota</taxon>
        <taxon>Fungi</taxon>
        <taxon>Dikarya</taxon>
        <taxon>Basidiomycota</taxon>
        <taxon>Agaricomycotina</taxon>
        <taxon>Agaricomycetes</taxon>
        <taxon>Agaricomycetidae</taxon>
        <taxon>Agaricales</taxon>
        <taxon>Tricholomatineae</taxon>
        <taxon>Lyophyllaceae</taxon>
        <taxon>Sphagnurus</taxon>
    </lineage>
</organism>
<name>A0A9P7FT33_9AGAR</name>
<reference evidence="1" key="2">
    <citation type="submission" date="2021-10" db="EMBL/GenBank/DDBJ databases">
        <title>Phylogenomics reveals ancestral predisposition of the termite-cultivated fungus Termitomyces towards a domesticated lifestyle.</title>
        <authorList>
            <person name="Auxier B."/>
            <person name="Grum-Grzhimaylo A."/>
            <person name="Cardenas M.E."/>
            <person name="Lodge J.D."/>
            <person name="Laessoe T."/>
            <person name="Pedersen O."/>
            <person name="Smith M.E."/>
            <person name="Kuyper T.W."/>
            <person name="Franco-Molano E.A."/>
            <person name="Baroni T.J."/>
            <person name="Aanen D.K."/>
        </authorList>
    </citation>
    <scope>NUCLEOTIDE SEQUENCE</scope>
    <source>
        <strain evidence="1">D49</strain>
    </source>
</reference>
<accession>A0A9P7FT33</accession>
<dbReference type="OrthoDB" id="5364171at2759"/>
<comment type="caution">
    <text evidence="1">The sequence shown here is derived from an EMBL/GenBank/DDBJ whole genome shotgun (WGS) entry which is preliminary data.</text>
</comment>
<protein>
    <submittedName>
        <fullName evidence="1">Uncharacterized protein</fullName>
    </submittedName>
</protein>
<dbReference type="AlphaFoldDB" id="A0A9P7FT33"/>
<sequence>MPYLRKNYRTVTDSVTSGYQRFAAVQRVGPQFYVHNPGAGNIPDTLTDPKVAKSLIGKMFFTLINDRDGRVLSIVPPVAYYTERINGGRQACFPGTRSLCALNMIFAKHNSFYIRSTSDQNIFWFYDASNRRVVASKDRRSKFTITIREKTRGPGAIIIGSDEVYITVNNGTNVGINTTQDFLGNSDNPFPFKFSSIVSSDGDFQVNYNWDGNVGFGPIVRNPGKGDSWELV</sequence>
<proteinExistence type="predicted"/>
<dbReference type="Proteomes" id="UP000717328">
    <property type="component" value="Unassembled WGS sequence"/>
</dbReference>
<dbReference type="EMBL" id="JABCKI010005894">
    <property type="protein sequence ID" value="KAG5636785.1"/>
    <property type="molecule type" value="Genomic_DNA"/>
</dbReference>
<gene>
    <name evidence="1" type="ORF">H0H81_006899</name>
</gene>
<evidence type="ECO:0000313" key="1">
    <source>
        <dbReference type="EMBL" id="KAG5636785.1"/>
    </source>
</evidence>